<evidence type="ECO:0000313" key="2">
    <source>
        <dbReference type="EnsemblPlants" id="OBART08G01810.1"/>
    </source>
</evidence>
<dbReference type="AlphaFoldDB" id="A0A0D3GW00"/>
<accession>A0A0D3GW00</accession>
<feature type="region of interest" description="Disordered" evidence="1">
    <location>
        <begin position="51"/>
        <end position="87"/>
    </location>
</feature>
<evidence type="ECO:0000313" key="3">
    <source>
        <dbReference type="Proteomes" id="UP000026960"/>
    </source>
</evidence>
<dbReference type="EnsemblPlants" id="OBART08G01810.1">
    <property type="protein sequence ID" value="OBART08G01810.1"/>
    <property type="gene ID" value="OBART08G01810"/>
</dbReference>
<keyword evidence="3" id="KW-1185">Reference proteome</keyword>
<reference evidence="2" key="1">
    <citation type="journal article" date="2009" name="Rice">
        <title>De Novo Next Generation Sequencing of Plant Genomes.</title>
        <authorList>
            <person name="Rounsley S."/>
            <person name="Marri P.R."/>
            <person name="Yu Y."/>
            <person name="He R."/>
            <person name="Sisneros N."/>
            <person name="Goicoechea J.L."/>
            <person name="Lee S.J."/>
            <person name="Angelova A."/>
            <person name="Kudrna D."/>
            <person name="Luo M."/>
            <person name="Affourtit J."/>
            <person name="Desany B."/>
            <person name="Knight J."/>
            <person name="Niazi F."/>
            <person name="Egholm M."/>
            <person name="Wing R.A."/>
        </authorList>
    </citation>
    <scope>NUCLEOTIDE SEQUENCE [LARGE SCALE GENOMIC DNA]</scope>
    <source>
        <strain evidence="2">cv. IRGC 105608</strain>
    </source>
</reference>
<proteinExistence type="predicted"/>
<dbReference type="Proteomes" id="UP000026960">
    <property type="component" value="Chromosome 8"/>
</dbReference>
<evidence type="ECO:0000256" key="1">
    <source>
        <dbReference type="SAM" id="MobiDB-lite"/>
    </source>
</evidence>
<reference evidence="2" key="2">
    <citation type="submission" date="2015-03" db="UniProtKB">
        <authorList>
            <consortium name="EnsemblPlants"/>
        </authorList>
    </citation>
    <scope>IDENTIFICATION</scope>
</reference>
<dbReference type="Gramene" id="OBART08G01810.1">
    <property type="protein sequence ID" value="OBART08G01810.1"/>
    <property type="gene ID" value="OBART08G01810"/>
</dbReference>
<name>A0A0D3GW00_9ORYZ</name>
<dbReference type="HOGENOM" id="CLU_1470437_0_0_1"/>
<sequence length="211" mass="22446">MPGCAAACSRRASGCAPWWAWAPPSKKADQLPRTRAVIAVKKLWRPAAAQAPTPAAAVVVDKDKPNPPCPISRGQPGAGGRQPAAAAPAPRALLATAVARSSGKREAVSRGVGADAWPLDLGIARDFGAVRRRRSEDVGGRRRQSRHGACAGARSGGASVRLRAYGLPCWARPDPEDPALLHVNDLFMYVDYSKKCKNFELVTNQPTNHFL</sequence>
<dbReference type="PaxDb" id="65489-OBART08G01810.1"/>
<organism evidence="2">
    <name type="scientific">Oryza barthii</name>
    <dbReference type="NCBI Taxonomy" id="65489"/>
    <lineage>
        <taxon>Eukaryota</taxon>
        <taxon>Viridiplantae</taxon>
        <taxon>Streptophyta</taxon>
        <taxon>Embryophyta</taxon>
        <taxon>Tracheophyta</taxon>
        <taxon>Spermatophyta</taxon>
        <taxon>Magnoliopsida</taxon>
        <taxon>Liliopsida</taxon>
        <taxon>Poales</taxon>
        <taxon>Poaceae</taxon>
        <taxon>BOP clade</taxon>
        <taxon>Oryzoideae</taxon>
        <taxon>Oryzeae</taxon>
        <taxon>Oryzinae</taxon>
        <taxon>Oryza</taxon>
    </lineage>
</organism>
<protein>
    <submittedName>
        <fullName evidence="2">Uncharacterized protein</fullName>
    </submittedName>
</protein>